<name>A0ABW6IJR0_9CYAN</name>
<protein>
    <submittedName>
        <fullName evidence="1">Uncharacterized protein</fullName>
    </submittedName>
</protein>
<keyword evidence="2" id="KW-1185">Reference proteome</keyword>
<dbReference type="Proteomes" id="UP001600165">
    <property type="component" value="Unassembled WGS sequence"/>
</dbReference>
<sequence length="181" mass="20280">MNDEILAQQLEKTGNLLDLLNDDAWVRETEAIEAECGGQVEAGQGLKSYVEQLATVPPAAFRQQRRQVQLLSILLPELKAWLQSWELGLSFEAVYSEAQRRLFGHLQQPTPEQVTWLEALLAEDAQKLAPEQKTVRSQAIAMLAKMFTEDDWQALARTAAEETAKGVLQVRQREAIQPAVA</sequence>
<proteinExistence type="predicted"/>
<reference evidence="1 2" key="1">
    <citation type="submission" date="2024-10" db="EMBL/GenBank/DDBJ databases">
        <authorList>
            <person name="Ratan Roy A."/>
            <person name="Morales Sandoval P.H."/>
            <person name="De Los Santos Villalobos S."/>
            <person name="Chakraborty S."/>
            <person name="Mukherjee J."/>
        </authorList>
    </citation>
    <scope>NUCLEOTIDE SEQUENCE [LARGE SCALE GENOMIC DNA]</scope>
    <source>
        <strain evidence="1 2">S1</strain>
    </source>
</reference>
<evidence type="ECO:0000313" key="1">
    <source>
        <dbReference type="EMBL" id="MFE4108461.1"/>
    </source>
</evidence>
<evidence type="ECO:0000313" key="2">
    <source>
        <dbReference type="Proteomes" id="UP001600165"/>
    </source>
</evidence>
<comment type="caution">
    <text evidence="1">The sequence shown here is derived from an EMBL/GenBank/DDBJ whole genome shotgun (WGS) entry which is preliminary data.</text>
</comment>
<dbReference type="RefSeq" id="WP_377968091.1">
    <property type="nucleotide sequence ID" value="NZ_JBHZOL010000111.1"/>
</dbReference>
<accession>A0ABW6IJR0</accession>
<gene>
    <name evidence="1" type="ORF">ACFVKH_19450</name>
</gene>
<dbReference type="EMBL" id="JBHZOL010000111">
    <property type="protein sequence ID" value="MFE4108461.1"/>
    <property type="molecule type" value="Genomic_DNA"/>
</dbReference>
<organism evidence="1 2">
    <name type="scientific">Almyronema epifaneia S1</name>
    <dbReference type="NCBI Taxonomy" id="2991925"/>
    <lineage>
        <taxon>Bacteria</taxon>
        <taxon>Bacillati</taxon>
        <taxon>Cyanobacteriota</taxon>
        <taxon>Cyanophyceae</taxon>
        <taxon>Nodosilineales</taxon>
        <taxon>Nodosilineaceae</taxon>
        <taxon>Almyronema</taxon>
        <taxon>Almyronema epifaneia</taxon>
    </lineage>
</organism>